<dbReference type="Proteomes" id="UP001060039">
    <property type="component" value="Chromosome"/>
</dbReference>
<feature type="transmembrane region" description="Helical" evidence="7">
    <location>
        <begin position="50"/>
        <end position="73"/>
    </location>
</feature>
<organism evidence="9 10">
    <name type="scientific">Microcella humidisoli</name>
    <dbReference type="NCBI Taxonomy" id="2963406"/>
    <lineage>
        <taxon>Bacteria</taxon>
        <taxon>Bacillati</taxon>
        <taxon>Actinomycetota</taxon>
        <taxon>Actinomycetes</taxon>
        <taxon>Micrococcales</taxon>
        <taxon>Microbacteriaceae</taxon>
        <taxon>Microcella</taxon>
    </lineage>
</organism>
<comment type="similarity">
    <text evidence="2">Belongs to the DedA family.</text>
</comment>
<gene>
    <name evidence="9" type="ORF">NNL39_04710</name>
</gene>
<comment type="subcellular location">
    <subcellularLocation>
        <location evidence="1">Cell membrane</location>
        <topology evidence="1">Multi-pass membrane protein</topology>
    </subcellularLocation>
</comment>
<proteinExistence type="inferred from homology"/>
<accession>A0ABY5FZX9</accession>
<keyword evidence="3" id="KW-1003">Cell membrane</keyword>
<keyword evidence="4 7" id="KW-0812">Transmembrane</keyword>
<evidence type="ECO:0000256" key="2">
    <source>
        <dbReference type="ARBA" id="ARBA00010792"/>
    </source>
</evidence>
<evidence type="ECO:0000259" key="8">
    <source>
        <dbReference type="Pfam" id="PF09335"/>
    </source>
</evidence>
<evidence type="ECO:0000313" key="9">
    <source>
        <dbReference type="EMBL" id="UTT63410.1"/>
    </source>
</evidence>
<dbReference type="RefSeq" id="WP_255160542.1">
    <property type="nucleotide sequence ID" value="NZ_CP101497.1"/>
</dbReference>
<dbReference type="InterPro" id="IPR051311">
    <property type="entry name" value="DedA_domain"/>
</dbReference>
<protein>
    <submittedName>
        <fullName evidence="9">DedA family protein</fullName>
    </submittedName>
</protein>
<feature type="transmembrane region" description="Helical" evidence="7">
    <location>
        <begin position="137"/>
        <end position="162"/>
    </location>
</feature>
<dbReference type="PANTHER" id="PTHR42709">
    <property type="entry name" value="ALKALINE PHOSPHATASE LIKE PROTEIN"/>
    <property type="match status" value="1"/>
</dbReference>
<evidence type="ECO:0000256" key="1">
    <source>
        <dbReference type="ARBA" id="ARBA00004651"/>
    </source>
</evidence>
<dbReference type="EMBL" id="CP101497">
    <property type="protein sequence ID" value="UTT63410.1"/>
    <property type="molecule type" value="Genomic_DNA"/>
</dbReference>
<keyword evidence="6 7" id="KW-0472">Membrane</keyword>
<evidence type="ECO:0000256" key="3">
    <source>
        <dbReference type="ARBA" id="ARBA00022475"/>
    </source>
</evidence>
<reference evidence="9" key="1">
    <citation type="submission" date="2022-07" db="EMBL/GenBank/DDBJ databases">
        <title>Taxonomic analysis of Microcella humidisoli nov. sp., isolated from riverside soil.</title>
        <authorList>
            <person name="Molina K.M."/>
            <person name="Kim S.B."/>
        </authorList>
    </citation>
    <scope>NUCLEOTIDE SEQUENCE</scope>
    <source>
        <strain evidence="9">MMS21-STM10</strain>
    </source>
</reference>
<sequence>MSIDQWAISVMETLGVFGAALLVAIESLFPPIPSELILPLAGFTASRGSFDLVSVIIATTIGSLVGAVVLYYLGRAIGEERLVHLANRIPFMSGADVTKTMGWFHRFGPVAVLIGRFIPIVRSLISIPAGIDRMRLWLFLLLTAIGSGIWNTLFVVLGFVLGENWVVVEDIASRYSRAVLVIAIIVVVAFIAWRVVRLVRRRRAEDEAPTPPQP</sequence>
<dbReference type="InterPro" id="IPR032816">
    <property type="entry name" value="VTT_dom"/>
</dbReference>
<feature type="transmembrane region" description="Helical" evidence="7">
    <location>
        <begin position="6"/>
        <end position="29"/>
    </location>
</feature>
<evidence type="ECO:0000256" key="4">
    <source>
        <dbReference type="ARBA" id="ARBA00022692"/>
    </source>
</evidence>
<feature type="transmembrane region" description="Helical" evidence="7">
    <location>
        <begin position="174"/>
        <end position="193"/>
    </location>
</feature>
<evidence type="ECO:0000256" key="7">
    <source>
        <dbReference type="SAM" id="Phobius"/>
    </source>
</evidence>
<dbReference type="Pfam" id="PF09335">
    <property type="entry name" value="VTT_dom"/>
    <property type="match status" value="1"/>
</dbReference>
<evidence type="ECO:0000256" key="6">
    <source>
        <dbReference type="ARBA" id="ARBA00023136"/>
    </source>
</evidence>
<keyword evidence="5 7" id="KW-1133">Transmembrane helix</keyword>
<name>A0ABY5FZX9_9MICO</name>
<evidence type="ECO:0000256" key="5">
    <source>
        <dbReference type="ARBA" id="ARBA00022989"/>
    </source>
</evidence>
<keyword evidence="10" id="KW-1185">Reference proteome</keyword>
<evidence type="ECO:0000313" key="10">
    <source>
        <dbReference type="Proteomes" id="UP001060039"/>
    </source>
</evidence>
<feature type="domain" description="VTT" evidence="8">
    <location>
        <begin position="32"/>
        <end position="158"/>
    </location>
</feature>
<dbReference type="PANTHER" id="PTHR42709:SF6">
    <property type="entry name" value="UNDECAPRENYL PHOSPHATE TRANSPORTER A"/>
    <property type="match status" value="1"/>
</dbReference>